<evidence type="ECO:0000313" key="2">
    <source>
        <dbReference type="EMBL" id="CAH2084345.1"/>
    </source>
</evidence>
<evidence type="ECO:0000256" key="1">
    <source>
        <dbReference type="SAM" id="Phobius"/>
    </source>
</evidence>
<keyword evidence="3" id="KW-1185">Reference proteome</keyword>
<dbReference type="Proteomes" id="UP001153954">
    <property type="component" value="Unassembled WGS sequence"/>
</dbReference>
<accession>A0AAU9TFV4</accession>
<proteinExistence type="predicted"/>
<gene>
    <name evidence="2" type="ORF">EEDITHA_LOCUS922</name>
</gene>
<name>A0AAU9TFV4_EUPED</name>
<keyword evidence="1" id="KW-0472">Membrane</keyword>
<sequence>MEKECVSRWGWWQTRIAALLALPVLLTGMYGTNYVFLAARTPHSDIDRLVVWCQLNHMEINTIRMLSYEVSKEN</sequence>
<reference evidence="2" key="1">
    <citation type="submission" date="2022-03" db="EMBL/GenBank/DDBJ databases">
        <authorList>
            <person name="Tunstrom K."/>
        </authorList>
    </citation>
    <scope>NUCLEOTIDE SEQUENCE</scope>
</reference>
<evidence type="ECO:0000313" key="3">
    <source>
        <dbReference type="Proteomes" id="UP001153954"/>
    </source>
</evidence>
<dbReference type="EMBL" id="CAKOGL010000003">
    <property type="protein sequence ID" value="CAH2084345.1"/>
    <property type="molecule type" value="Genomic_DNA"/>
</dbReference>
<protein>
    <submittedName>
        <fullName evidence="2">Uncharacterized protein</fullName>
    </submittedName>
</protein>
<keyword evidence="1" id="KW-0812">Transmembrane</keyword>
<feature type="transmembrane region" description="Helical" evidence="1">
    <location>
        <begin position="16"/>
        <end position="39"/>
    </location>
</feature>
<keyword evidence="1" id="KW-1133">Transmembrane helix</keyword>
<organism evidence="2 3">
    <name type="scientific">Euphydryas editha</name>
    <name type="common">Edith's checkerspot</name>
    <dbReference type="NCBI Taxonomy" id="104508"/>
    <lineage>
        <taxon>Eukaryota</taxon>
        <taxon>Metazoa</taxon>
        <taxon>Ecdysozoa</taxon>
        <taxon>Arthropoda</taxon>
        <taxon>Hexapoda</taxon>
        <taxon>Insecta</taxon>
        <taxon>Pterygota</taxon>
        <taxon>Neoptera</taxon>
        <taxon>Endopterygota</taxon>
        <taxon>Lepidoptera</taxon>
        <taxon>Glossata</taxon>
        <taxon>Ditrysia</taxon>
        <taxon>Papilionoidea</taxon>
        <taxon>Nymphalidae</taxon>
        <taxon>Nymphalinae</taxon>
        <taxon>Euphydryas</taxon>
    </lineage>
</organism>
<dbReference type="AlphaFoldDB" id="A0AAU9TFV4"/>
<comment type="caution">
    <text evidence="2">The sequence shown here is derived from an EMBL/GenBank/DDBJ whole genome shotgun (WGS) entry which is preliminary data.</text>
</comment>